<sequence>MHCHYWRSLHTLLFLFVSIIGSCQAFNELRGNAPEVGSQARNWSWNSNTRQPTTNRVGTTFRWASDRSDECNSSQLALNIKHTAHAFINGFEAWDAKDVLSYRTDDCVQFILPVSYSHGEARDNEEYRTWFEGVKPVFHNFTVTVHSELYDPYARQASMHVSSHASTSVGNYSNEYCLFFEFDRCGTKIKKIKEFIDSAYTKSFFQRLDENQGQG</sequence>
<dbReference type="InterPro" id="IPR032710">
    <property type="entry name" value="NTF2-like_dom_sf"/>
</dbReference>
<dbReference type="PANTHER" id="PTHR39598:SF1">
    <property type="entry name" value="AUSTINOID BIOSYNTHESIS CLUSTERS PROTEIN F-RELATED"/>
    <property type="match status" value="1"/>
</dbReference>
<evidence type="ECO:0008006" key="4">
    <source>
        <dbReference type="Google" id="ProtNLM"/>
    </source>
</evidence>
<dbReference type="PROSITE" id="PS51257">
    <property type="entry name" value="PROKAR_LIPOPROTEIN"/>
    <property type="match status" value="1"/>
</dbReference>
<keyword evidence="1" id="KW-0732">Signal</keyword>
<accession>A0A3M6X840</accession>
<feature type="signal peptide" evidence="1">
    <location>
        <begin position="1"/>
        <end position="25"/>
    </location>
</feature>
<dbReference type="AlphaFoldDB" id="A0A3M6X840"/>
<feature type="chain" id="PRO_5018143047" description="SnoaL-like domain-containing protein" evidence="1">
    <location>
        <begin position="26"/>
        <end position="215"/>
    </location>
</feature>
<reference evidence="2 3" key="1">
    <citation type="journal article" date="2018" name="BMC Genomics">
        <title>Genomic evidence for intraspecific hybridization in a clonal and extremely halotolerant yeast.</title>
        <authorList>
            <person name="Gostincar C."/>
            <person name="Stajich J.E."/>
            <person name="Zupancic J."/>
            <person name="Zalar P."/>
            <person name="Gunde-Cimerman N."/>
        </authorList>
    </citation>
    <scope>NUCLEOTIDE SEQUENCE [LARGE SCALE GENOMIC DNA]</scope>
    <source>
        <strain evidence="2 3">EXF-6656</strain>
    </source>
</reference>
<organism evidence="2 3">
    <name type="scientific">Hortaea werneckii</name>
    <name type="common">Black yeast</name>
    <name type="synonym">Cladosporium werneckii</name>
    <dbReference type="NCBI Taxonomy" id="91943"/>
    <lineage>
        <taxon>Eukaryota</taxon>
        <taxon>Fungi</taxon>
        <taxon>Dikarya</taxon>
        <taxon>Ascomycota</taxon>
        <taxon>Pezizomycotina</taxon>
        <taxon>Dothideomycetes</taxon>
        <taxon>Dothideomycetidae</taxon>
        <taxon>Mycosphaerellales</taxon>
        <taxon>Teratosphaeriaceae</taxon>
        <taxon>Hortaea</taxon>
    </lineage>
</organism>
<evidence type="ECO:0000256" key="1">
    <source>
        <dbReference type="SAM" id="SignalP"/>
    </source>
</evidence>
<dbReference type="Proteomes" id="UP000281245">
    <property type="component" value="Unassembled WGS sequence"/>
</dbReference>
<gene>
    <name evidence="2" type="ORF">D0869_02901</name>
</gene>
<dbReference type="OrthoDB" id="3758478at2759"/>
<comment type="caution">
    <text evidence="2">The sequence shown here is derived from an EMBL/GenBank/DDBJ whole genome shotgun (WGS) entry which is preliminary data.</text>
</comment>
<evidence type="ECO:0000313" key="3">
    <source>
        <dbReference type="Proteomes" id="UP000281245"/>
    </source>
</evidence>
<evidence type="ECO:0000313" key="2">
    <source>
        <dbReference type="EMBL" id="RMX86696.1"/>
    </source>
</evidence>
<dbReference type="Gene3D" id="3.10.450.50">
    <property type="match status" value="1"/>
</dbReference>
<dbReference type="SUPFAM" id="SSF54427">
    <property type="entry name" value="NTF2-like"/>
    <property type="match status" value="1"/>
</dbReference>
<dbReference type="EMBL" id="QWIJ01000153">
    <property type="protein sequence ID" value="RMX86696.1"/>
    <property type="molecule type" value="Genomic_DNA"/>
</dbReference>
<dbReference type="InterPro" id="IPR050977">
    <property type="entry name" value="Fungal_Meroterpenoid_Isomerase"/>
</dbReference>
<proteinExistence type="predicted"/>
<dbReference type="VEuPathDB" id="FungiDB:BTJ68_07094"/>
<protein>
    <recommendedName>
        <fullName evidence="4">SnoaL-like domain-containing protein</fullName>
    </recommendedName>
</protein>
<dbReference type="PANTHER" id="PTHR39598">
    <property type="entry name" value="AUSTINOL SYNTHESIS PROTEIN F-RELATED"/>
    <property type="match status" value="1"/>
</dbReference>
<name>A0A3M6X840_HORWE</name>